<dbReference type="GO" id="GO:0015074">
    <property type="term" value="P:DNA integration"/>
    <property type="evidence" value="ECO:0007669"/>
    <property type="project" value="InterPro"/>
</dbReference>
<dbReference type="InterPro" id="IPR013762">
    <property type="entry name" value="Integrase-like_cat_sf"/>
</dbReference>
<dbReference type="AlphaFoldDB" id="A0A0F9BHX8"/>
<organism evidence="4">
    <name type="scientific">marine sediment metagenome</name>
    <dbReference type="NCBI Taxonomy" id="412755"/>
    <lineage>
        <taxon>unclassified sequences</taxon>
        <taxon>metagenomes</taxon>
        <taxon>ecological metagenomes</taxon>
    </lineage>
</organism>
<dbReference type="InterPro" id="IPR050090">
    <property type="entry name" value="Tyrosine_recombinase_XerCD"/>
</dbReference>
<dbReference type="EMBL" id="LAZR01037733">
    <property type="protein sequence ID" value="KKL21435.1"/>
    <property type="molecule type" value="Genomic_DNA"/>
</dbReference>
<keyword evidence="2" id="KW-0233">DNA recombination</keyword>
<sequence>YTALLETYLQFLKVEGMAQATIVFSDRVCRMFLLYLEQSDIWDFQNLTPTKVKEFFTRLCMSERTPEGVRAYAYRLRKFLSYATDEQLTNCQIPLSVPTDCAKHMKIVTTISKKAESRLLSKEKLSTPLGKRDYTMILLALRLGLRSSDVLNLKLSDVDWTNNTLSLVQQKTGEPLTLPLLPEVGNALAAYILNGRPASSSPNIFLRTVAPFTKVTRSVCYESTVRNQKQDLNRENEQHGLHILRRTRASQMLAAGISSSLIASFLGHRNMRSIDVYLSTDHANLRDCALTLEGIDTGVEVLV</sequence>
<reference evidence="4" key="1">
    <citation type="journal article" date="2015" name="Nature">
        <title>Complex archaea that bridge the gap between prokaryotes and eukaryotes.</title>
        <authorList>
            <person name="Spang A."/>
            <person name="Saw J.H."/>
            <person name="Jorgensen S.L."/>
            <person name="Zaremba-Niedzwiedzka K."/>
            <person name="Martijn J."/>
            <person name="Lind A.E."/>
            <person name="van Eijk R."/>
            <person name="Schleper C."/>
            <person name="Guy L."/>
            <person name="Ettema T.J."/>
        </authorList>
    </citation>
    <scope>NUCLEOTIDE SEQUENCE</scope>
</reference>
<name>A0A0F9BHX8_9ZZZZ</name>
<evidence type="ECO:0000256" key="1">
    <source>
        <dbReference type="ARBA" id="ARBA00023125"/>
    </source>
</evidence>
<dbReference type="InterPro" id="IPR010998">
    <property type="entry name" value="Integrase_recombinase_N"/>
</dbReference>
<dbReference type="GO" id="GO:0003677">
    <property type="term" value="F:DNA binding"/>
    <property type="evidence" value="ECO:0007669"/>
    <property type="project" value="UniProtKB-KW"/>
</dbReference>
<dbReference type="PANTHER" id="PTHR30349">
    <property type="entry name" value="PHAGE INTEGRASE-RELATED"/>
    <property type="match status" value="1"/>
</dbReference>
<feature type="non-terminal residue" evidence="4">
    <location>
        <position position="1"/>
    </location>
</feature>
<dbReference type="PANTHER" id="PTHR30349:SF41">
    <property type="entry name" value="INTEGRASE_RECOMBINASE PROTEIN MJ0367-RELATED"/>
    <property type="match status" value="1"/>
</dbReference>
<gene>
    <name evidence="4" type="ORF">LCGC14_2445500</name>
</gene>
<evidence type="ECO:0000256" key="2">
    <source>
        <dbReference type="ARBA" id="ARBA00023172"/>
    </source>
</evidence>
<dbReference type="Pfam" id="PF00589">
    <property type="entry name" value="Phage_integrase"/>
    <property type="match status" value="1"/>
</dbReference>
<dbReference type="Gene3D" id="1.10.150.130">
    <property type="match status" value="1"/>
</dbReference>
<dbReference type="InterPro" id="IPR011010">
    <property type="entry name" value="DNA_brk_join_enz"/>
</dbReference>
<comment type="caution">
    <text evidence="4">The sequence shown here is derived from an EMBL/GenBank/DDBJ whole genome shotgun (WGS) entry which is preliminary data.</text>
</comment>
<dbReference type="PROSITE" id="PS51898">
    <property type="entry name" value="TYR_RECOMBINASE"/>
    <property type="match status" value="1"/>
</dbReference>
<evidence type="ECO:0000313" key="4">
    <source>
        <dbReference type="EMBL" id="KKL21435.1"/>
    </source>
</evidence>
<evidence type="ECO:0000259" key="3">
    <source>
        <dbReference type="PROSITE" id="PS51898"/>
    </source>
</evidence>
<keyword evidence="1" id="KW-0238">DNA-binding</keyword>
<dbReference type="SUPFAM" id="SSF56349">
    <property type="entry name" value="DNA breaking-rejoining enzymes"/>
    <property type="match status" value="1"/>
</dbReference>
<dbReference type="GO" id="GO:0006310">
    <property type="term" value="P:DNA recombination"/>
    <property type="evidence" value="ECO:0007669"/>
    <property type="project" value="UniProtKB-KW"/>
</dbReference>
<dbReference type="InterPro" id="IPR002104">
    <property type="entry name" value="Integrase_catalytic"/>
</dbReference>
<accession>A0A0F9BHX8</accession>
<dbReference type="Gene3D" id="1.10.443.10">
    <property type="entry name" value="Intergrase catalytic core"/>
    <property type="match status" value="1"/>
</dbReference>
<protein>
    <recommendedName>
        <fullName evidence="3">Tyr recombinase domain-containing protein</fullName>
    </recommendedName>
</protein>
<proteinExistence type="predicted"/>
<feature type="domain" description="Tyr recombinase" evidence="3">
    <location>
        <begin position="106"/>
        <end position="290"/>
    </location>
</feature>